<keyword evidence="3" id="KW-1185">Reference proteome</keyword>
<reference evidence="3" key="1">
    <citation type="submission" date="2023-08" db="EMBL/GenBank/DDBJ databases">
        <title>Rhodospirillaceae gen. nov., a novel taxon isolated from the Yangtze River Yuezi River estuary sludge.</title>
        <authorList>
            <person name="Ruan L."/>
        </authorList>
    </citation>
    <scope>NUCLEOTIDE SEQUENCE [LARGE SCALE GENOMIC DNA]</scope>
    <source>
        <strain evidence="3">R-7</strain>
    </source>
</reference>
<organism evidence="2 3">
    <name type="scientific">Dongia sedimenti</name>
    <dbReference type="NCBI Taxonomy" id="3064282"/>
    <lineage>
        <taxon>Bacteria</taxon>
        <taxon>Pseudomonadati</taxon>
        <taxon>Pseudomonadota</taxon>
        <taxon>Alphaproteobacteria</taxon>
        <taxon>Rhodospirillales</taxon>
        <taxon>Dongiaceae</taxon>
        <taxon>Dongia</taxon>
    </lineage>
</organism>
<dbReference type="EMBL" id="JAUYVI010000003">
    <property type="protein sequence ID" value="MDQ7248084.1"/>
    <property type="molecule type" value="Genomic_DNA"/>
</dbReference>
<feature type="compositionally biased region" description="Basic and acidic residues" evidence="1">
    <location>
        <begin position="1"/>
        <end position="10"/>
    </location>
</feature>
<feature type="region of interest" description="Disordered" evidence="1">
    <location>
        <begin position="1"/>
        <end position="34"/>
    </location>
</feature>
<dbReference type="Proteomes" id="UP001230156">
    <property type="component" value="Unassembled WGS sequence"/>
</dbReference>
<proteinExistence type="predicted"/>
<sequence>MDKIGVRHSDFLVGDSRQKSIPNRPRDSISDRRDAGLLPSLDDVFWIVAALSLIVESCAISPASSPA</sequence>
<gene>
    <name evidence="2" type="ORF">Q8A70_10425</name>
</gene>
<evidence type="ECO:0000256" key="1">
    <source>
        <dbReference type="SAM" id="MobiDB-lite"/>
    </source>
</evidence>
<accession>A0ABU0YK42</accession>
<dbReference type="RefSeq" id="WP_379955531.1">
    <property type="nucleotide sequence ID" value="NZ_JAUYVI010000003.1"/>
</dbReference>
<evidence type="ECO:0000313" key="2">
    <source>
        <dbReference type="EMBL" id="MDQ7248084.1"/>
    </source>
</evidence>
<evidence type="ECO:0000313" key="3">
    <source>
        <dbReference type="Proteomes" id="UP001230156"/>
    </source>
</evidence>
<comment type="caution">
    <text evidence="2">The sequence shown here is derived from an EMBL/GenBank/DDBJ whole genome shotgun (WGS) entry which is preliminary data.</text>
</comment>
<protein>
    <submittedName>
        <fullName evidence="2">Uncharacterized protein</fullName>
    </submittedName>
</protein>
<feature type="compositionally biased region" description="Basic and acidic residues" evidence="1">
    <location>
        <begin position="24"/>
        <end position="34"/>
    </location>
</feature>
<name>A0ABU0YK42_9PROT</name>